<dbReference type="EMBL" id="LANT01000001">
    <property type="protein sequence ID" value="KJV68244.1"/>
    <property type="molecule type" value="Genomic_DNA"/>
</dbReference>
<sequence>MADFMSNGSPAALHKKRFFLHVDLLHLMSALDIGTPLVPPS</sequence>
<dbReference type="Proteomes" id="UP000033754">
    <property type="component" value="Unassembled WGS sequence"/>
</dbReference>
<accession>A0A0F3NMX7</accession>
<reference evidence="1 2" key="1">
    <citation type="submission" date="2015-01" db="EMBL/GenBank/DDBJ databases">
        <title>Genome Sequencing of Rickettsiales.</title>
        <authorList>
            <person name="Daugherty S.C."/>
            <person name="Su Q."/>
            <person name="Abolude K."/>
            <person name="Beier-Sexton M."/>
            <person name="Carlyon J.A."/>
            <person name="Carter R."/>
            <person name="Day N.P."/>
            <person name="Dumler S.J."/>
            <person name="Dyachenko V."/>
            <person name="Godinez A."/>
            <person name="Kurtti T.J."/>
            <person name="Lichay M."/>
            <person name="Mullins K.E."/>
            <person name="Ott S."/>
            <person name="Pappas-Brown V."/>
            <person name="Paris D.H."/>
            <person name="Patel P."/>
            <person name="Richards A.L."/>
            <person name="Sadzewicz L."/>
            <person name="Sears K."/>
            <person name="Seidman D."/>
            <person name="Sengamalay N."/>
            <person name="Stenos J."/>
            <person name="Tallon L.J."/>
            <person name="Vincent G."/>
            <person name="Fraser C.M."/>
            <person name="Munderloh U."/>
            <person name="Dunning-Hotopp J.C."/>
        </authorList>
    </citation>
    <scope>NUCLEOTIDE SEQUENCE [LARGE SCALE GENOMIC DNA]</scope>
    <source>
        <strain evidence="1 2">NCH-1</strain>
    </source>
</reference>
<name>A0A0F3NMX7_ANAPH</name>
<proteinExistence type="predicted"/>
<gene>
    <name evidence="1" type="ORF">EPHNCH_0249</name>
</gene>
<protein>
    <submittedName>
        <fullName evidence="1">Uncharacterized protein</fullName>
    </submittedName>
</protein>
<organism evidence="1 2">
    <name type="scientific">Anaplasma phagocytophilum str. NCH-1</name>
    <dbReference type="NCBI Taxonomy" id="1359161"/>
    <lineage>
        <taxon>Bacteria</taxon>
        <taxon>Pseudomonadati</taxon>
        <taxon>Pseudomonadota</taxon>
        <taxon>Alphaproteobacteria</taxon>
        <taxon>Rickettsiales</taxon>
        <taxon>Anaplasmataceae</taxon>
        <taxon>Anaplasma</taxon>
        <taxon>phagocytophilum group</taxon>
    </lineage>
</organism>
<evidence type="ECO:0000313" key="2">
    <source>
        <dbReference type="Proteomes" id="UP000033754"/>
    </source>
</evidence>
<comment type="caution">
    <text evidence="1">The sequence shown here is derived from an EMBL/GenBank/DDBJ whole genome shotgun (WGS) entry which is preliminary data.</text>
</comment>
<dbReference type="AlphaFoldDB" id="A0A0F3NMX7"/>
<evidence type="ECO:0000313" key="1">
    <source>
        <dbReference type="EMBL" id="KJV68244.1"/>
    </source>
</evidence>